<reference evidence="1 2" key="1">
    <citation type="submission" date="2016-11" db="EMBL/GenBank/DDBJ databases">
        <authorList>
            <person name="Jaros S."/>
            <person name="Januszkiewicz K."/>
            <person name="Wedrychowicz H."/>
        </authorList>
    </citation>
    <scope>NUCLEOTIDE SEQUENCE [LARGE SCALE GENOMIC DNA]</scope>
    <source>
        <strain evidence="1 2">DSM 3089</strain>
    </source>
</reference>
<evidence type="ECO:0000313" key="2">
    <source>
        <dbReference type="Proteomes" id="UP000184526"/>
    </source>
</evidence>
<dbReference type="SUPFAM" id="SSF52833">
    <property type="entry name" value="Thioredoxin-like"/>
    <property type="match status" value="1"/>
</dbReference>
<dbReference type="STRING" id="1121306.SAMN02745196_00232"/>
<dbReference type="AlphaFoldDB" id="A0A1M5SNE3"/>
<keyword evidence="2" id="KW-1185">Reference proteome</keyword>
<protein>
    <submittedName>
        <fullName evidence="1">Thioredoxin</fullName>
    </submittedName>
</protein>
<dbReference type="InterPro" id="IPR036249">
    <property type="entry name" value="Thioredoxin-like_sf"/>
</dbReference>
<dbReference type="Proteomes" id="UP000184526">
    <property type="component" value="Unassembled WGS sequence"/>
</dbReference>
<evidence type="ECO:0000313" key="1">
    <source>
        <dbReference type="EMBL" id="SHH39788.1"/>
    </source>
</evidence>
<dbReference type="RefSeq" id="WP_072829225.1">
    <property type="nucleotide sequence ID" value="NZ_FQXP01000003.1"/>
</dbReference>
<organism evidence="1 2">
    <name type="scientific">Clostridium collagenovorans DSM 3089</name>
    <dbReference type="NCBI Taxonomy" id="1121306"/>
    <lineage>
        <taxon>Bacteria</taxon>
        <taxon>Bacillati</taxon>
        <taxon>Bacillota</taxon>
        <taxon>Clostridia</taxon>
        <taxon>Eubacteriales</taxon>
        <taxon>Clostridiaceae</taxon>
        <taxon>Clostridium</taxon>
    </lineage>
</organism>
<accession>A0A1M5SNE3</accession>
<dbReference type="EMBL" id="FQXP01000003">
    <property type="protein sequence ID" value="SHH39788.1"/>
    <property type="molecule type" value="Genomic_DNA"/>
</dbReference>
<proteinExistence type="predicted"/>
<gene>
    <name evidence="1" type="ORF">SAMN02745196_00232</name>
</gene>
<dbReference type="Gene3D" id="3.40.30.10">
    <property type="entry name" value="Glutaredoxin"/>
    <property type="match status" value="1"/>
</dbReference>
<sequence>MNLKELYLHGIDYDKYLNSKGVSEKEKSEKIYNDIVLTEEEVKEIEEVKEKVNILAFAEVWCPDCIVSVPALKKLNDINSLIDFSVVGREGNEEYLEDYKEDNKAKIPTFLIMDEEFKVKGAFIERPKAIKEIEKSGDQVKIIVEKRNYRAGKYINATIKEILDIIKNS</sequence>
<name>A0A1M5SNE3_9CLOT</name>
<dbReference type="Pfam" id="PF14595">
    <property type="entry name" value="Thioredoxin_9"/>
    <property type="match status" value="1"/>
</dbReference>